<dbReference type="InterPro" id="IPR008136">
    <property type="entry name" value="CinA_C"/>
</dbReference>
<gene>
    <name evidence="2" type="ORF">H9850_02255</name>
</gene>
<dbReference type="Proteomes" id="UP000886829">
    <property type="component" value="Unassembled WGS sequence"/>
</dbReference>
<protein>
    <submittedName>
        <fullName evidence="2">CinA family protein</fullName>
    </submittedName>
</protein>
<evidence type="ECO:0000313" key="2">
    <source>
        <dbReference type="EMBL" id="HIX56280.1"/>
    </source>
</evidence>
<dbReference type="SUPFAM" id="SSF142433">
    <property type="entry name" value="CinA-like"/>
    <property type="match status" value="1"/>
</dbReference>
<name>A0A9D1WC00_9GAMM</name>
<dbReference type="Pfam" id="PF02464">
    <property type="entry name" value="CinA"/>
    <property type="match status" value="1"/>
</dbReference>
<comment type="caution">
    <text evidence="2">The sequence shown here is derived from an EMBL/GenBank/DDBJ whole genome shotgun (WGS) entry which is preliminary data.</text>
</comment>
<evidence type="ECO:0000313" key="3">
    <source>
        <dbReference type="Proteomes" id="UP000886829"/>
    </source>
</evidence>
<dbReference type="EMBL" id="DXEV01000042">
    <property type="protein sequence ID" value="HIX56280.1"/>
    <property type="molecule type" value="Genomic_DNA"/>
</dbReference>
<sequence>MSEETSTAVISWEQLLPLAERFAQDFAQHHHVFATAESCTGGLISGTITAISGASQWFDRAFVTYTNEAKMQMLDVQAATLEAFGAVSVQTARQMACGALSHSSADIAVAVTGIAGPTGGTKDKPVGTVCIAVARRGEDGAYAFCHHFAGDRMAVRLATVQKALEDLLALSAGQVPADYEFAIMGNKA</sequence>
<reference evidence="2" key="2">
    <citation type="submission" date="2021-04" db="EMBL/GenBank/DDBJ databases">
        <authorList>
            <person name="Gilroy R."/>
        </authorList>
    </citation>
    <scope>NUCLEOTIDE SEQUENCE</scope>
    <source>
        <strain evidence="2">USASDec5-558</strain>
    </source>
</reference>
<dbReference type="Gene3D" id="3.90.950.20">
    <property type="entry name" value="CinA-like"/>
    <property type="match status" value="1"/>
</dbReference>
<reference evidence="2" key="1">
    <citation type="journal article" date="2021" name="PeerJ">
        <title>Extensive microbial diversity within the chicken gut microbiome revealed by metagenomics and culture.</title>
        <authorList>
            <person name="Gilroy R."/>
            <person name="Ravi A."/>
            <person name="Getino M."/>
            <person name="Pursley I."/>
            <person name="Horton D.L."/>
            <person name="Alikhan N.F."/>
            <person name="Baker D."/>
            <person name="Gharbi K."/>
            <person name="Hall N."/>
            <person name="Watson M."/>
            <person name="Adriaenssens E.M."/>
            <person name="Foster-Nyarko E."/>
            <person name="Jarju S."/>
            <person name="Secka A."/>
            <person name="Antonio M."/>
            <person name="Oren A."/>
            <person name="Chaudhuri R.R."/>
            <person name="La Ragione R."/>
            <person name="Hildebrand F."/>
            <person name="Pallen M.J."/>
        </authorList>
    </citation>
    <scope>NUCLEOTIDE SEQUENCE</scope>
    <source>
        <strain evidence="2">USASDec5-558</strain>
    </source>
</reference>
<accession>A0A9D1WC00</accession>
<dbReference type="InterPro" id="IPR036653">
    <property type="entry name" value="CinA-like_C"/>
</dbReference>
<dbReference type="AlphaFoldDB" id="A0A9D1WC00"/>
<proteinExistence type="predicted"/>
<feature type="domain" description="CinA C-terminal" evidence="1">
    <location>
        <begin position="18"/>
        <end position="168"/>
    </location>
</feature>
<organism evidence="2 3">
    <name type="scientific">Candidatus Anaerobiospirillum pullistercoris</name>
    <dbReference type="NCBI Taxonomy" id="2838452"/>
    <lineage>
        <taxon>Bacteria</taxon>
        <taxon>Pseudomonadati</taxon>
        <taxon>Pseudomonadota</taxon>
        <taxon>Gammaproteobacteria</taxon>
        <taxon>Aeromonadales</taxon>
        <taxon>Succinivibrionaceae</taxon>
        <taxon>Anaerobiospirillum</taxon>
    </lineage>
</organism>
<dbReference type="NCBIfam" id="TIGR00199">
    <property type="entry name" value="PncC_domain"/>
    <property type="match status" value="1"/>
</dbReference>
<evidence type="ECO:0000259" key="1">
    <source>
        <dbReference type="Pfam" id="PF02464"/>
    </source>
</evidence>